<dbReference type="InterPro" id="IPR006665">
    <property type="entry name" value="OmpA-like"/>
</dbReference>
<keyword evidence="5" id="KW-0732">Signal</keyword>
<evidence type="ECO:0000256" key="1">
    <source>
        <dbReference type="ARBA" id="ARBA00004442"/>
    </source>
</evidence>
<evidence type="ECO:0000259" key="6">
    <source>
        <dbReference type="PROSITE" id="PS51123"/>
    </source>
</evidence>
<sequence>MNHRTLCLSALAATLTACATGPTPNGALEQARTRVRSAQGDAQVVSLAPQELKRADDTLRLAEKAWSAGENTATIDHLAYMTGQRVTIAQDTATSLADQAVTAQASMERDRVRLAVRTSEADTAKQQLAESQRINAQKTTDLAVAKTQAERDKEMVERRDARVNNLEGLLADMKAKKTERGIVVTLGDVLFDSGKSQLRAEGMRNMAKLADAFRRDPQRTASIEGYTDSVGTESANLELSGRRADAVMAALVNLGVPSAHLTTQARGEESPIADNSTPAGRQMNRRVEIVFAPVPE</sequence>
<dbReference type="CDD" id="cd07185">
    <property type="entry name" value="OmpA_C-like"/>
    <property type="match status" value="1"/>
</dbReference>
<feature type="chain" id="PRO_5045348295" evidence="5">
    <location>
        <begin position="20"/>
        <end position="296"/>
    </location>
</feature>
<keyword evidence="8" id="KW-1185">Reference proteome</keyword>
<dbReference type="Pfam" id="PF00691">
    <property type="entry name" value="OmpA"/>
    <property type="match status" value="1"/>
</dbReference>
<gene>
    <name evidence="7" type="ORF">RXV79_11795</name>
</gene>
<dbReference type="Proteomes" id="UP001303946">
    <property type="component" value="Chromosome"/>
</dbReference>
<feature type="signal peptide" evidence="5">
    <location>
        <begin position="1"/>
        <end position="19"/>
    </location>
</feature>
<dbReference type="RefSeq" id="WP_316703604.1">
    <property type="nucleotide sequence ID" value="NZ_CP136336.1"/>
</dbReference>
<protein>
    <submittedName>
        <fullName evidence="7">OmpA family protein</fullName>
    </submittedName>
</protein>
<evidence type="ECO:0000256" key="3">
    <source>
        <dbReference type="PROSITE-ProRule" id="PRU00473"/>
    </source>
</evidence>
<dbReference type="EMBL" id="CP136336">
    <property type="protein sequence ID" value="WOB10711.1"/>
    <property type="molecule type" value="Genomic_DNA"/>
</dbReference>
<dbReference type="PANTHER" id="PTHR30329">
    <property type="entry name" value="STATOR ELEMENT OF FLAGELLAR MOTOR COMPLEX"/>
    <property type="match status" value="1"/>
</dbReference>
<evidence type="ECO:0000313" key="8">
    <source>
        <dbReference type="Proteomes" id="UP001303946"/>
    </source>
</evidence>
<dbReference type="InterPro" id="IPR025511">
    <property type="entry name" value="DUF4398"/>
</dbReference>
<comment type="subcellular location">
    <subcellularLocation>
        <location evidence="1">Cell outer membrane</location>
    </subcellularLocation>
</comment>
<dbReference type="SUPFAM" id="SSF103088">
    <property type="entry name" value="OmpA-like"/>
    <property type="match status" value="1"/>
</dbReference>
<evidence type="ECO:0000256" key="2">
    <source>
        <dbReference type="ARBA" id="ARBA00023136"/>
    </source>
</evidence>
<feature type="domain" description="OmpA-like" evidence="6">
    <location>
        <begin position="178"/>
        <end position="295"/>
    </location>
</feature>
<feature type="region of interest" description="Disordered" evidence="4">
    <location>
        <begin position="262"/>
        <end position="284"/>
    </location>
</feature>
<dbReference type="PRINTS" id="PR01021">
    <property type="entry name" value="OMPADOMAIN"/>
</dbReference>
<dbReference type="Pfam" id="PF14346">
    <property type="entry name" value="DUF4398"/>
    <property type="match status" value="1"/>
</dbReference>
<dbReference type="InterPro" id="IPR050330">
    <property type="entry name" value="Bact_OuterMem_StrucFunc"/>
</dbReference>
<accession>A0ABZ0D0I2</accession>
<dbReference type="PANTHER" id="PTHR30329:SF20">
    <property type="entry name" value="EXPORTED PROTEIN"/>
    <property type="match status" value="1"/>
</dbReference>
<dbReference type="PROSITE" id="PS51257">
    <property type="entry name" value="PROKAR_LIPOPROTEIN"/>
    <property type="match status" value="1"/>
</dbReference>
<dbReference type="InterPro" id="IPR036737">
    <property type="entry name" value="OmpA-like_sf"/>
</dbReference>
<dbReference type="PROSITE" id="PS51123">
    <property type="entry name" value="OMPA_2"/>
    <property type="match status" value="1"/>
</dbReference>
<evidence type="ECO:0000256" key="4">
    <source>
        <dbReference type="SAM" id="MobiDB-lite"/>
    </source>
</evidence>
<name>A0ABZ0D0I2_9BURK</name>
<reference evidence="7 8" key="1">
    <citation type="submission" date="2023-10" db="EMBL/GenBank/DDBJ databases">
        <title>Bacteria for the degradation of biodegradable plastic PBAT(Polybutylene adipate terephthalate).</title>
        <authorList>
            <person name="Weon H.-Y."/>
            <person name="Yeon J."/>
        </authorList>
    </citation>
    <scope>NUCLEOTIDE SEQUENCE [LARGE SCALE GENOMIC DNA]</scope>
    <source>
        <strain evidence="7 8">SBD 7-3</strain>
    </source>
</reference>
<keyword evidence="2 3" id="KW-0472">Membrane</keyword>
<dbReference type="Gene3D" id="3.30.1330.60">
    <property type="entry name" value="OmpA-like domain"/>
    <property type="match status" value="1"/>
</dbReference>
<proteinExistence type="predicted"/>
<dbReference type="InterPro" id="IPR006664">
    <property type="entry name" value="OMP_bac"/>
</dbReference>
<evidence type="ECO:0000313" key="7">
    <source>
        <dbReference type="EMBL" id="WOB10711.1"/>
    </source>
</evidence>
<organism evidence="7 8">
    <name type="scientific">Piscinibacter gummiphilus</name>
    <dbReference type="NCBI Taxonomy" id="946333"/>
    <lineage>
        <taxon>Bacteria</taxon>
        <taxon>Pseudomonadati</taxon>
        <taxon>Pseudomonadota</taxon>
        <taxon>Betaproteobacteria</taxon>
        <taxon>Burkholderiales</taxon>
        <taxon>Sphaerotilaceae</taxon>
        <taxon>Piscinibacter</taxon>
    </lineage>
</organism>
<evidence type="ECO:0000256" key="5">
    <source>
        <dbReference type="SAM" id="SignalP"/>
    </source>
</evidence>